<dbReference type="Gene3D" id="2.130.10.10">
    <property type="entry name" value="YVTN repeat-like/Quinoprotein amine dehydrogenase"/>
    <property type="match status" value="1"/>
</dbReference>
<dbReference type="PANTHER" id="PTHR16047:SF10">
    <property type="entry name" value="TRANSDUCIN_WD40 REPEAT-LIKE SUPERFAMILY PROTEIN"/>
    <property type="match status" value="1"/>
</dbReference>
<dbReference type="GO" id="GO:0036297">
    <property type="term" value="P:interstrand cross-link repair"/>
    <property type="evidence" value="ECO:0007669"/>
    <property type="project" value="InterPro"/>
</dbReference>
<feature type="domain" description="E3 ubiquitin-protein ligase RFWD3-like WD40" evidence="2">
    <location>
        <begin position="218"/>
        <end position="551"/>
    </location>
</feature>
<protein>
    <recommendedName>
        <fullName evidence="2">E3 ubiquitin-protein ligase RFWD3-like WD40 domain-containing protein</fullName>
    </recommendedName>
</protein>
<feature type="compositionally biased region" description="Basic and acidic residues" evidence="1">
    <location>
        <begin position="24"/>
        <end position="40"/>
    </location>
</feature>
<dbReference type="Proteomes" id="UP000604825">
    <property type="component" value="Unassembled WGS sequence"/>
</dbReference>
<evidence type="ECO:0000313" key="3">
    <source>
        <dbReference type="EMBL" id="CAD6209158.1"/>
    </source>
</evidence>
<sequence length="602" mass="65795">MEEEEDGQDQPLRLRSMTEEEEGRQEAPRRHDDAEEEHVVGYEQEAGADGGDLHGVRRAGRSRLVPAAATTTTSAACIPCGHVYGRSCLELWLARSQSRSTTRSSGTPAAAKCLWCGQEFRRDDMINLYGATENLLEQQQYLFIIFLTCACFLAGNVVHNDKMFEEMTKKQNDTEQGIIDGVSSKRQKVAEHSYEVANLEPSTPATINFSLQNELPVDGARVITIDASNKIILVSGRATAIGAEYVLTKINMLSNHEVRKIHLPPDTKAVRDMCILPGGSAIFTSLGKKLSLLSMTTDNVALNWDLPAPGWSCGVGPPGSHHIYAGLQNGMVLVFDIRQTARPLHSMVGLSTNPVHALHSVIDNNGSRKVLSASAVGPCMWDADNNQSRPYLLTGMGDQRVCISLACAAPSSDPLVASFRPKINPSGDVASASQVYLSQTPTRSGSGKLGHHTLIRRTGNMCFTEGPTWHASVSELRMSKSAIIPYGDNQHLFAYGDESLRGVRTWQLPSFGMHADLCTHREPILDLRYAETESPGGGRYLGCLSEEKLQLPAGCLSLTDASNSVVDVHDERQLEDREHGGLLIVRRQTVTPLILWKDRSVT</sequence>
<dbReference type="InterPro" id="IPR015943">
    <property type="entry name" value="WD40/YVTN_repeat-like_dom_sf"/>
</dbReference>
<gene>
    <name evidence="3" type="ORF">NCGR_LOCUS5399</name>
</gene>
<dbReference type="SUPFAM" id="SSF57850">
    <property type="entry name" value="RING/U-box"/>
    <property type="match status" value="1"/>
</dbReference>
<dbReference type="GO" id="GO:0016567">
    <property type="term" value="P:protein ubiquitination"/>
    <property type="evidence" value="ECO:0007669"/>
    <property type="project" value="InterPro"/>
</dbReference>
<proteinExistence type="predicted"/>
<dbReference type="GO" id="GO:0004842">
    <property type="term" value="F:ubiquitin-protein transferase activity"/>
    <property type="evidence" value="ECO:0007669"/>
    <property type="project" value="InterPro"/>
</dbReference>
<feature type="region of interest" description="Disordered" evidence="1">
    <location>
        <begin position="1"/>
        <end position="56"/>
    </location>
</feature>
<reference evidence="3" key="1">
    <citation type="submission" date="2020-10" db="EMBL/GenBank/DDBJ databases">
        <authorList>
            <person name="Han B."/>
            <person name="Lu T."/>
            <person name="Zhao Q."/>
            <person name="Huang X."/>
            <person name="Zhao Y."/>
        </authorList>
    </citation>
    <scope>NUCLEOTIDE SEQUENCE</scope>
</reference>
<dbReference type="InterPro" id="IPR013083">
    <property type="entry name" value="Znf_RING/FYVE/PHD"/>
</dbReference>
<accession>A0A811MK63</accession>
<evidence type="ECO:0000256" key="1">
    <source>
        <dbReference type="SAM" id="MobiDB-lite"/>
    </source>
</evidence>
<organism evidence="3 4">
    <name type="scientific">Miscanthus lutarioriparius</name>
    <dbReference type="NCBI Taxonomy" id="422564"/>
    <lineage>
        <taxon>Eukaryota</taxon>
        <taxon>Viridiplantae</taxon>
        <taxon>Streptophyta</taxon>
        <taxon>Embryophyta</taxon>
        <taxon>Tracheophyta</taxon>
        <taxon>Spermatophyta</taxon>
        <taxon>Magnoliopsida</taxon>
        <taxon>Liliopsida</taxon>
        <taxon>Poales</taxon>
        <taxon>Poaceae</taxon>
        <taxon>PACMAD clade</taxon>
        <taxon>Panicoideae</taxon>
        <taxon>Andropogonodae</taxon>
        <taxon>Andropogoneae</taxon>
        <taxon>Saccharinae</taxon>
        <taxon>Miscanthus</taxon>
    </lineage>
</organism>
<name>A0A811MK63_9POAL</name>
<dbReference type="InterPro" id="IPR056527">
    <property type="entry name" value="WD40_RFWD3"/>
</dbReference>
<dbReference type="EMBL" id="CAJGYO010000002">
    <property type="protein sequence ID" value="CAD6209158.1"/>
    <property type="molecule type" value="Genomic_DNA"/>
</dbReference>
<dbReference type="InterPro" id="IPR037381">
    <property type="entry name" value="RFWD3"/>
</dbReference>
<dbReference type="Pfam" id="PF23419">
    <property type="entry name" value="WD40_RFWD3"/>
    <property type="match status" value="1"/>
</dbReference>
<dbReference type="OrthoDB" id="5600418at2759"/>
<dbReference type="GO" id="GO:0005634">
    <property type="term" value="C:nucleus"/>
    <property type="evidence" value="ECO:0007669"/>
    <property type="project" value="InterPro"/>
</dbReference>
<dbReference type="PANTHER" id="PTHR16047">
    <property type="entry name" value="RFWD3 PROTEIN"/>
    <property type="match status" value="1"/>
</dbReference>
<dbReference type="Gene3D" id="3.30.40.10">
    <property type="entry name" value="Zinc/RING finger domain, C3HC4 (zinc finger)"/>
    <property type="match status" value="1"/>
</dbReference>
<dbReference type="AlphaFoldDB" id="A0A811MK63"/>
<keyword evidence="4" id="KW-1185">Reference proteome</keyword>
<dbReference type="SUPFAM" id="SSF50998">
    <property type="entry name" value="Quinoprotein alcohol dehydrogenase-like"/>
    <property type="match status" value="1"/>
</dbReference>
<dbReference type="InterPro" id="IPR011047">
    <property type="entry name" value="Quinoprotein_ADH-like_sf"/>
</dbReference>
<comment type="caution">
    <text evidence="3">The sequence shown here is derived from an EMBL/GenBank/DDBJ whole genome shotgun (WGS) entry which is preliminary data.</text>
</comment>
<evidence type="ECO:0000313" key="4">
    <source>
        <dbReference type="Proteomes" id="UP000604825"/>
    </source>
</evidence>
<evidence type="ECO:0000259" key="2">
    <source>
        <dbReference type="Pfam" id="PF23419"/>
    </source>
</evidence>